<accession>A0A023X5K5</accession>
<dbReference type="EMBL" id="JAWXXX010000001">
    <property type="protein sequence ID" value="MDX5894993.1"/>
    <property type="molecule type" value="Genomic_DNA"/>
</dbReference>
<dbReference type="HOGENOM" id="CLU_1480972_0_0_11"/>
<dbReference type="Proteomes" id="UP000025229">
    <property type="component" value="Chromosome"/>
</dbReference>
<dbReference type="KEGG" id="rrd:RradSPS_2305"/>
<dbReference type="AlphaFoldDB" id="A0A023X5K5"/>
<name>A0A023X5K5_RUBRA</name>
<dbReference type="Proteomes" id="UP001281130">
    <property type="component" value="Unassembled WGS sequence"/>
</dbReference>
<feature type="transmembrane region" description="Helical" evidence="1">
    <location>
        <begin position="71"/>
        <end position="90"/>
    </location>
</feature>
<feature type="transmembrane region" description="Helical" evidence="1">
    <location>
        <begin position="96"/>
        <end position="116"/>
    </location>
</feature>
<feature type="transmembrane region" description="Helical" evidence="1">
    <location>
        <begin position="128"/>
        <end position="147"/>
    </location>
</feature>
<feature type="transmembrane region" description="Helical" evidence="1">
    <location>
        <begin position="40"/>
        <end position="59"/>
    </location>
</feature>
<keyword evidence="1" id="KW-0472">Membrane</keyword>
<gene>
    <name evidence="2" type="ORF">RradSPS_2305</name>
    <name evidence="3" type="ORF">SIL72_13280</name>
</gene>
<proteinExistence type="predicted"/>
<evidence type="ECO:0000313" key="2">
    <source>
        <dbReference type="EMBL" id="AHY47588.1"/>
    </source>
</evidence>
<evidence type="ECO:0000313" key="3">
    <source>
        <dbReference type="EMBL" id="MDX5894993.1"/>
    </source>
</evidence>
<keyword evidence="1" id="KW-1133">Transmembrane helix</keyword>
<evidence type="ECO:0008006" key="5">
    <source>
        <dbReference type="Google" id="ProtNLM"/>
    </source>
</evidence>
<evidence type="ECO:0000256" key="1">
    <source>
        <dbReference type="SAM" id="Phobius"/>
    </source>
</evidence>
<dbReference type="RefSeq" id="WP_038682837.1">
    <property type="nucleotide sequence ID" value="NZ_CP007514.1"/>
</dbReference>
<protein>
    <recommendedName>
        <fullName evidence="5">DUF308 domain-containing protein</fullName>
    </recommendedName>
</protein>
<sequence>MAEAASPPPAARPLGGAAAILGGLLWATEGVLGESFPQALIFLAPLLLAGGITGFFLLYRAPLKGLGQSGFTQGVVGLGMLAGGFFGAYTLGEEPLVRVASFGFLLTAFGLVLLGYGCIRENVLGRFYWLPLALGAVAPLGLLFGSAGPARVALSLLFGLGWVLLGALMLAGLAERGEKGRA</sequence>
<reference evidence="2 4" key="1">
    <citation type="submission" date="2014-03" db="EMBL/GenBank/DDBJ databases">
        <title>Complete genome sequence of the Radio-Resistant Rubrobacter radiotolerans RSPS-4.</title>
        <authorList>
            <person name="Egas C.C."/>
            <person name="Barroso C.C."/>
            <person name="Froufe H.J.C."/>
            <person name="Pacheco J.J."/>
            <person name="Albuquerque L.L."/>
            <person name="da Costa M.M.S."/>
        </authorList>
    </citation>
    <scope>NUCLEOTIDE SEQUENCE [LARGE SCALE GENOMIC DNA]</scope>
    <source>
        <strain evidence="2 4">RSPS-4</strain>
    </source>
</reference>
<feature type="transmembrane region" description="Helical" evidence="1">
    <location>
        <begin position="153"/>
        <end position="174"/>
    </location>
</feature>
<keyword evidence="1" id="KW-0812">Transmembrane</keyword>
<reference evidence="3" key="2">
    <citation type="submission" date="2023-11" db="EMBL/GenBank/DDBJ databases">
        <title>MicrobeMod: A computational toolkit for identifying prokaryotic methylation and restriction-modification with nanopore sequencing.</title>
        <authorList>
            <person name="Crits-Christoph A."/>
            <person name="Kang S.C."/>
            <person name="Lee H."/>
            <person name="Ostrov N."/>
        </authorList>
    </citation>
    <scope>NUCLEOTIDE SEQUENCE</scope>
    <source>
        <strain evidence="3">ATCC 51242</strain>
    </source>
</reference>
<evidence type="ECO:0000313" key="4">
    <source>
        <dbReference type="Proteomes" id="UP000025229"/>
    </source>
</evidence>
<keyword evidence="4" id="KW-1185">Reference proteome</keyword>
<dbReference type="EMBL" id="CP007514">
    <property type="protein sequence ID" value="AHY47588.1"/>
    <property type="molecule type" value="Genomic_DNA"/>
</dbReference>
<organism evidence="2 4">
    <name type="scientific">Rubrobacter radiotolerans</name>
    <name type="common">Arthrobacter radiotolerans</name>
    <dbReference type="NCBI Taxonomy" id="42256"/>
    <lineage>
        <taxon>Bacteria</taxon>
        <taxon>Bacillati</taxon>
        <taxon>Actinomycetota</taxon>
        <taxon>Rubrobacteria</taxon>
        <taxon>Rubrobacterales</taxon>
        <taxon>Rubrobacteraceae</taxon>
        <taxon>Rubrobacter</taxon>
    </lineage>
</organism>